<dbReference type="Proteomes" id="UP000238479">
    <property type="component" value="Chromosome 4"/>
</dbReference>
<dbReference type="AlphaFoldDB" id="A0A2P6QSS0"/>
<reference evidence="2 3" key="1">
    <citation type="journal article" date="2018" name="Nat. Genet.">
        <title>The Rosa genome provides new insights in the design of modern roses.</title>
        <authorList>
            <person name="Bendahmane M."/>
        </authorList>
    </citation>
    <scope>NUCLEOTIDE SEQUENCE [LARGE SCALE GENOMIC DNA]</scope>
    <source>
        <strain evidence="3">cv. Old Blush</strain>
    </source>
</reference>
<sequence>MASRSRKDGSGFLTGTNSTGITDTIRSERIQFTDSLTSEEIEKLINEKHSPEDNTDFAVDVLLTITETIIGRATRDSIVNDILKEANAPSEKFPSINKSFISPLCILKSICCEISSCKDKACSGEEISIQTRTEVIFDKLKPYAWEAKAVLALAAFALEYGDFWHLAQLYGQCNQLTDSVTTLKRVPDVKAPLKKCEGEVLELNRLIKDTLEVTRLICKVEDLYIHNRTEDAPTLYAAVECIPICVFWTITAIVACAAKVIDLTSDE</sequence>
<dbReference type="Gramene" id="PRQ37232">
    <property type="protein sequence ID" value="PRQ37232"/>
    <property type="gene ID" value="RchiOBHm_Chr4g0400271"/>
</dbReference>
<feature type="domain" description="Sieve element occlusion N-terminal" evidence="1">
    <location>
        <begin position="39"/>
        <end position="264"/>
    </location>
</feature>
<dbReference type="InterPro" id="IPR039299">
    <property type="entry name" value="SEOA"/>
</dbReference>
<dbReference type="GO" id="GO:0010088">
    <property type="term" value="P:phloem development"/>
    <property type="evidence" value="ECO:0007669"/>
    <property type="project" value="InterPro"/>
</dbReference>
<evidence type="ECO:0000313" key="2">
    <source>
        <dbReference type="EMBL" id="PRQ37232.1"/>
    </source>
</evidence>
<evidence type="ECO:0000313" key="3">
    <source>
        <dbReference type="Proteomes" id="UP000238479"/>
    </source>
</evidence>
<dbReference type="STRING" id="74649.A0A2P6QSS0"/>
<comment type="caution">
    <text evidence="2">The sequence shown here is derived from an EMBL/GenBank/DDBJ whole genome shotgun (WGS) entry which is preliminary data.</text>
</comment>
<keyword evidence="3" id="KW-1185">Reference proteome</keyword>
<name>A0A2P6QSS0_ROSCH</name>
<dbReference type="InterPro" id="IPR027942">
    <property type="entry name" value="SEO_N"/>
</dbReference>
<dbReference type="EMBL" id="PDCK01000042">
    <property type="protein sequence ID" value="PRQ37232.1"/>
    <property type="molecule type" value="Genomic_DNA"/>
</dbReference>
<organism evidence="2 3">
    <name type="scientific">Rosa chinensis</name>
    <name type="common">China rose</name>
    <dbReference type="NCBI Taxonomy" id="74649"/>
    <lineage>
        <taxon>Eukaryota</taxon>
        <taxon>Viridiplantae</taxon>
        <taxon>Streptophyta</taxon>
        <taxon>Embryophyta</taxon>
        <taxon>Tracheophyta</taxon>
        <taxon>Spermatophyta</taxon>
        <taxon>Magnoliopsida</taxon>
        <taxon>eudicotyledons</taxon>
        <taxon>Gunneridae</taxon>
        <taxon>Pentapetalae</taxon>
        <taxon>rosids</taxon>
        <taxon>fabids</taxon>
        <taxon>Rosales</taxon>
        <taxon>Rosaceae</taxon>
        <taxon>Rosoideae</taxon>
        <taxon>Rosoideae incertae sedis</taxon>
        <taxon>Rosa</taxon>
    </lineage>
</organism>
<protein>
    <submittedName>
        <fullName evidence="2">Putative sieve element occlusion</fullName>
    </submittedName>
</protein>
<dbReference type="PANTHER" id="PTHR33232:SF18">
    <property type="entry name" value="PROTEIN SIEVE ELEMENT OCCLUSION B-LIKE"/>
    <property type="match status" value="1"/>
</dbReference>
<dbReference type="Pfam" id="PF14576">
    <property type="entry name" value="SEO_N"/>
    <property type="match status" value="1"/>
</dbReference>
<gene>
    <name evidence="2" type="ORF">RchiOBHm_Chr4g0400271</name>
</gene>
<evidence type="ECO:0000259" key="1">
    <source>
        <dbReference type="Pfam" id="PF14576"/>
    </source>
</evidence>
<accession>A0A2P6QSS0</accession>
<dbReference type="OMA" id="INTIVAC"/>
<proteinExistence type="predicted"/>
<dbReference type="PANTHER" id="PTHR33232">
    <property type="entry name" value="PROTEIN SIEVE ELEMENT OCCLUSION B-LIKE"/>
    <property type="match status" value="1"/>
</dbReference>